<dbReference type="PROSITE" id="PS50853">
    <property type="entry name" value="FN3"/>
    <property type="match status" value="1"/>
</dbReference>
<organism evidence="3">
    <name type="scientific">Capitella teleta</name>
    <name type="common">Polychaete worm</name>
    <dbReference type="NCBI Taxonomy" id="283909"/>
    <lineage>
        <taxon>Eukaryota</taxon>
        <taxon>Metazoa</taxon>
        <taxon>Spiralia</taxon>
        <taxon>Lophotrochozoa</taxon>
        <taxon>Annelida</taxon>
        <taxon>Polychaeta</taxon>
        <taxon>Sedentaria</taxon>
        <taxon>Scolecida</taxon>
        <taxon>Capitellidae</taxon>
        <taxon>Capitella</taxon>
    </lineage>
</organism>
<dbReference type="AlphaFoldDB" id="R7TE44"/>
<dbReference type="HOGENOM" id="CLU_456054_0_0_1"/>
<evidence type="ECO:0000256" key="1">
    <source>
        <dbReference type="SAM" id="Phobius"/>
    </source>
</evidence>
<dbReference type="InterPro" id="IPR003961">
    <property type="entry name" value="FN3_dom"/>
</dbReference>
<proteinExistence type="predicted"/>
<dbReference type="InterPro" id="IPR036116">
    <property type="entry name" value="FN3_sf"/>
</dbReference>
<evidence type="ECO:0000313" key="3">
    <source>
        <dbReference type="EMBL" id="ELT92038.1"/>
    </source>
</evidence>
<dbReference type="EMBL" id="AMQN01030759">
    <property type="status" value="NOT_ANNOTATED_CDS"/>
    <property type="molecule type" value="Genomic_DNA"/>
</dbReference>
<dbReference type="CDD" id="cd00063">
    <property type="entry name" value="FN3"/>
    <property type="match status" value="1"/>
</dbReference>
<evidence type="ECO:0000313" key="4">
    <source>
        <dbReference type="EnsemblMetazoa" id="CapteP208635"/>
    </source>
</evidence>
<dbReference type="Gene3D" id="2.60.40.10">
    <property type="entry name" value="Immunoglobulins"/>
    <property type="match status" value="1"/>
</dbReference>
<protein>
    <recommendedName>
        <fullName evidence="2">Fibronectin type-III domain-containing protein</fullName>
    </recommendedName>
</protein>
<dbReference type="Proteomes" id="UP000014760">
    <property type="component" value="Unassembled WGS sequence"/>
</dbReference>
<keyword evidence="1" id="KW-0472">Membrane</keyword>
<dbReference type="EMBL" id="KB310284">
    <property type="protein sequence ID" value="ELT92038.1"/>
    <property type="molecule type" value="Genomic_DNA"/>
</dbReference>
<evidence type="ECO:0000313" key="5">
    <source>
        <dbReference type="Proteomes" id="UP000014760"/>
    </source>
</evidence>
<feature type="transmembrane region" description="Helical" evidence="1">
    <location>
        <begin position="437"/>
        <end position="464"/>
    </location>
</feature>
<gene>
    <name evidence="3" type="ORF">CAPTEDRAFT_208635</name>
</gene>
<keyword evidence="1" id="KW-0812">Transmembrane</keyword>
<dbReference type="STRING" id="283909.R7TE44"/>
<dbReference type="SUPFAM" id="SSF49265">
    <property type="entry name" value="Fibronectin type III"/>
    <property type="match status" value="1"/>
</dbReference>
<evidence type="ECO:0000259" key="2">
    <source>
        <dbReference type="PROSITE" id="PS50853"/>
    </source>
</evidence>
<dbReference type="EnsemblMetazoa" id="CapteT208635">
    <property type="protein sequence ID" value="CapteP208635"/>
    <property type="gene ID" value="CapteG208635"/>
</dbReference>
<keyword evidence="5" id="KW-1185">Reference proteome</keyword>
<dbReference type="InterPro" id="IPR013783">
    <property type="entry name" value="Ig-like_fold"/>
</dbReference>
<feature type="non-terminal residue" evidence="3">
    <location>
        <position position="599"/>
    </location>
</feature>
<reference evidence="3 5" key="2">
    <citation type="journal article" date="2013" name="Nature">
        <title>Insights into bilaterian evolution from three spiralian genomes.</title>
        <authorList>
            <person name="Simakov O."/>
            <person name="Marletaz F."/>
            <person name="Cho S.J."/>
            <person name="Edsinger-Gonzales E."/>
            <person name="Havlak P."/>
            <person name="Hellsten U."/>
            <person name="Kuo D.H."/>
            <person name="Larsson T."/>
            <person name="Lv J."/>
            <person name="Arendt D."/>
            <person name="Savage R."/>
            <person name="Osoegawa K."/>
            <person name="de Jong P."/>
            <person name="Grimwood J."/>
            <person name="Chapman J.A."/>
            <person name="Shapiro H."/>
            <person name="Aerts A."/>
            <person name="Otillar R.P."/>
            <person name="Terry A.Y."/>
            <person name="Boore J.L."/>
            <person name="Grigoriev I.V."/>
            <person name="Lindberg D.R."/>
            <person name="Seaver E.C."/>
            <person name="Weisblat D.A."/>
            <person name="Putnam N.H."/>
            <person name="Rokhsar D.S."/>
        </authorList>
    </citation>
    <scope>NUCLEOTIDE SEQUENCE</scope>
    <source>
        <strain evidence="3 5">I ESC-2004</strain>
    </source>
</reference>
<feature type="domain" description="Fibronectin type-III" evidence="2">
    <location>
        <begin position="335"/>
        <end position="424"/>
    </location>
</feature>
<name>R7TE44_CAPTE</name>
<reference evidence="4" key="3">
    <citation type="submission" date="2015-06" db="UniProtKB">
        <authorList>
            <consortium name="EnsemblMetazoa"/>
        </authorList>
    </citation>
    <scope>IDENTIFICATION</scope>
</reference>
<reference evidence="5" key="1">
    <citation type="submission" date="2012-12" db="EMBL/GenBank/DDBJ databases">
        <authorList>
            <person name="Hellsten U."/>
            <person name="Grimwood J."/>
            <person name="Chapman J.A."/>
            <person name="Shapiro H."/>
            <person name="Aerts A."/>
            <person name="Otillar R.P."/>
            <person name="Terry A.Y."/>
            <person name="Boore J.L."/>
            <person name="Simakov O."/>
            <person name="Marletaz F."/>
            <person name="Cho S.-J."/>
            <person name="Edsinger-Gonzales E."/>
            <person name="Havlak P."/>
            <person name="Kuo D.-H."/>
            <person name="Larsson T."/>
            <person name="Lv J."/>
            <person name="Arendt D."/>
            <person name="Savage R."/>
            <person name="Osoegawa K."/>
            <person name="de Jong P."/>
            <person name="Lindberg D.R."/>
            <person name="Seaver E.C."/>
            <person name="Weisblat D.A."/>
            <person name="Putnam N.H."/>
            <person name="Grigoriev I.V."/>
            <person name="Rokhsar D.S."/>
        </authorList>
    </citation>
    <scope>NUCLEOTIDE SEQUENCE</scope>
    <source>
        <strain evidence="5">I ESC-2004</strain>
    </source>
</reference>
<keyword evidence="1" id="KW-1133">Transmembrane helix</keyword>
<sequence length="599" mass="66678">MLENKVLLYHTIAHSSALCPNGCGKLGFCLAPNRCSCPYNSGTGTCVAGHCAKNDCFPGQCATNECSCSSGYYGSNCNTILDGPHFDKCKAELMSNVGRNKVETVFSGGCTPKDQKPDNIHWISERDLSAVVMNWEVGHNRPEDIPFVPNFIRRDMQGIISTHAEIHHFDASDIKMGYWTATCNAVSRTNPKLLAECRDITKSYPGTLGLGHRHKLRIQMHSLTGGFKEVNDWRTNILKNVSYDAAIKDYYEFVEVSFDFTKDGCLARGDCYCTPAMGCYEEVQNMFIDNCIIKDLRGHSFTLSYVINNNAGLKTGNSYNIGQINNVRGQDEYPHPSDIAVSQQRGNEVIIKWSNPVACYEIQGVTMFVDGSKRQIDSHEVINEITLNKLQPETDYTFTVRLNYEGDKSSPVYDYVFNSGTCASDTPNCGEDAESKFGLIIGIVVAVLLLLLISLVIGLIVWRYRNNQEVVPRRVRDTMVDIRNRMSRRSPAPYSEEGENGVADANVYSMEYSGVQGKLSVSYVSTNQPHLGFSADEEDIYLYGTSESLKDLWTKSEDRVVIGDTITSGRFAIIKNGELLTSEGKRAVALKMLKSKKLK</sequence>
<accession>R7TE44</accession>
<dbReference type="EMBL" id="AMQN01030758">
    <property type="status" value="NOT_ANNOTATED_CDS"/>
    <property type="molecule type" value="Genomic_DNA"/>
</dbReference>
<dbReference type="Pfam" id="PF00041">
    <property type="entry name" value="fn3"/>
    <property type="match status" value="1"/>
</dbReference>